<gene>
    <name evidence="2" type="ORF">FHR82_007358</name>
</gene>
<dbReference type="AlphaFoldDB" id="A0A7W7VI53"/>
<proteinExistence type="predicted"/>
<keyword evidence="3" id="KW-1185">Reference proteome</keyword>
<dbReference type="EMBL" id="JACHJQ010000009">
    <property type="protein sequence ID" value="MBB4911098.1"/>
    <property type="molecule type" value="Genomic_DNA"/>
</dbReference>
<organism evidence="2 3">
    <name type="scientific">Actinophytocola algeriensis</name>
    <dbReference type="NCBI Taxonomy" id="1768010"/>
    <lineage>
        <taxon>Bacteria</taxon>
        <taxon>Bacillati</taxon>
        <taxon>Actinomycetota</taxon>
        <taxon>Actinomycetes</taxon>
        <taxon>Pseudonocardiales</taxon>
        <taxon>Pseudonocardiaceae</taxon>
    </lineage>
</organism>
<sequence>MTEFCTVVGDLRTSLWSSADGGTGALRVRLESQLDAASKALATTMSQLESLPETPPSGGSTAVSTLAGKLSDLHDDTVDGRRTLTALPPEATEADTGRVVGTVWPKVASVAGDPLADVELTDAMKAGASDRSCRSLPGLR</sequence>
<evidence type="ECO:0000256" key="1">
    <source>
        <dbReference type="SAM" id="MobiDB-lite"/>
    </source>
</evidence>
<feature type="region of interest" description="Disordered" evidence="1">
    <location>
        <begin position="47"/>
        <end position="77"/>
    </location>
</feature>
<evidence type="ECO:0000313" key="2">
    <source>
        <dbReference type="EMBL" id="MBB4911098.1"/>
    </source>
</evidence>
<evidence type="ECO:0000313" key="3">
    <source>
        <dbReference type="Proteomes" id="UP000520767"/>
    </source>
</evidence>
<comment type="caution">
    <text evidence="2">The sequence shown here is derived from an EMBL/GenBank/DDBJ whole genome shotgun (WGS) entry which is preliminary data.</text>
</comment>
<accession>A0A7W7VI53</accession>
<dbReference type="RefSeq" id="WP_184815145.1">
    <property type="nucleotide sequence ID" value="NZ_JACHJQ010000009.1"/>
</dbReference>
<name>A0A7W7VI53_9PSEU</name>
<reference evidence="2 3" key="1">
    <citation type="submission" date="2020-08" db="EMBL/GenBank/DDBJ databases">
        <title>Genomic Encyclopedia of Type Strains, Phase III (KMG-III): the genomes of soil and plant-associated and newly described type strains.</title>
        <authorList>
            <person name="Whitman W."/>
        </authorList>
    </citation>
    <scope>NUCLEOTIDE SEQUENCE [LARGE SCALE GENOMIC DNA]</scope>
    <source>
        <strain evidence="2 3">CECT 8960</strain>
    </source>
</reference>
<dbReference type="Proteomes" id="UP000520767">
    <property type="component" value="Unassembled WGS sequence"/>
</dbReference>
<protein>
    <submittedName>
        <fullName evidence="2">Uncharacterized protein</fullName>
    </submittedName>
</protein>